<dbReference type="Pfam" id="PF06417">
    <property type="entry name" value="EMC4"/>
    <property type="match status" value="1"/>
</dbReference>
<feature type="transmembrane region" description="Helical" evidence="10">
    <location>
        <begin position="145"/>
        <end position="168"/>
    </location>
</feature>
<evidence type="ECO:0000256" key="5">
    <source>
        <dbReference type="ARBA" id="ARBA00022692"/>
    </source>
</evidence>
<evidence type="ECO:0000256" key="2">
    <source>
        <dbReference type="ARBA" id="ARBA00007715"/>
    </source>
</evidence>
<organism evidence="11 12">
    <name type="scientific">Acanthosepion pharaonis</name>
    <name type="common">Pharaoh cuttlefish</name>
    <name type="synonym">Sepia pharaonis</name>
    <dbReference type="NCBI Taxonomy" id="158019"/>
    <lineage>
        <taxon>Eukaryota</taxon>
        <taxon>Metazoa</taxon>
        <taxon>Spiralia</taxon>
        <taxon>Lophotrochozoa</taxon>
        <taxon>Mollusca</taxon>
        <taxon>Cephalopoda</taxon>
        <taxon>Coleoidea</taxon>
        <taxon>Decapodiformes</taxon>
        <taxon>Sepiida</taxon>
        <taxon>Sepiina</taxon>
        <taxon>Sepiidae</taxon>
        <taxon>Acanthosepion</taxon>
    </lineage>
</organism>
<proteinExistence type="inferred from homology"/>
<dbReference type="OrthoDB" id="369569at2759"/>
<dbReference type="EMBL" id="CAHIKZ030002020">
    <property type="protein sequence ID" value="CAE1279467.1"/>
    <property type="molecule type" value="Genomic_DNA"/>
</dbReference>
<reference evidence="11" key="1">
    <citation type="submission" date="2021-01" db="EMBL/GenBank/DDBJ databases">
        <authorList>
            <person name="Li R."/>
            <person name="Bekaert M."/>
        </authorList>
    </citation>
    <scope>NUCLEOTIDE SEQUENCE</scope>
    <source>
        <strain evidence="11">Farmed</strain>
    </source>
</reference>
<keyword evidence="6" id="KW-0256">Endoplasmic reticulum</keyword>
<dbReference type="PANTHER" id="PTHR19315">
    <property type="entry name" value="ER MEMBRANE PROTEIN COMPLEX SUBUNIT 4"/>
    <property type="match status" value="1"/>
</dbReference>
<feature type="transmembrane region" description="Helical" evidence="10">
    <location>
        <begin position="295"/>
        <end position="318"/>
    </location>
</feature>
<dbReference type="Proteomes" id="UP000597762">
    <property type="component" value="Unassembled WGS sequence"/>
</dbReference>
<evidence type="ECO:0000256" key="10">
    <source>
        <dbReference type="SAM" id="Phobius"/>
    </source>
</evidence>
<dbReference type="InterPro" id="IPR009445">
    <property type="entry name" value="TMEM85/Emc4"/>
</dbReference>
<feature type="transmembrane region" description="Helical" evidence="10">
    <location>
        <begin position="247"/>
        <end position="269"/>
    </location>
</feature>
<evidence type="ECO:0000256" key="6">
    <source>
        <dbReference type="ARBA" id="ARBA00022824"/>
    </source>
</evidence>
<evidence type="ECO:0000256" key="8">
    <source>
        <dbReference type="ARBA" id="ARBA00023136"/>
    </source>
</evidence>
<comment type="similarity">
    <text evidence="2">Belongs to the EMC4 family.</text>
</comment>
<keyword evidence="5 10" id="KW-0812">Transmembrane</keyword>
<keyword evidence="8 10" id="KW-0472">Membrane</keyword>
<feature type="transmembrane region" description="Helical" evidence="10">
    <location>
        <begin position="63"/>
        <end position="87"/>
    </location>
</feature>
<evidence type="ECO:0000256" key="4">
    <source>
        <dbReference type="ARBA" id="ARBA00020820"/>
    </source>
</evidence>
<evidence type="ECO:0000256" key="7">
    <source>
        <dbReference type="ARBA" id="ARBA00022989"/>
    </source>
</evidence>
<sequence length="344" mass="39622">MLTALLSFSHQFLSLSQKVLSSLSFSHHFLSLITFFLSFFSFLILFFKIFSDPHFLSFSFLSHHFFLSSLSFSHHFLSLIKIFLSSLSFSHPFNLHFLSLIRIKKTIFLSLIKIFSHPFFSLVFPHHLTFFSSENRWKECQKFNFCIYLSISLTFLPPLLFPLCAVSVNCVMQDSRHWTFKVSQPFFCTKSKLDRQVSLVTDLRPPVGYSETASVSDRVKDIDPDLIVKRSWDVALGPVKQVPMNIIIMWMAGNSISIFPIMMVGMMFFRPIQALISIQNTFKLIEGYQGPLQKIVYLIGNVICLALAVYKCQVMGLLPTQPSDWLAFVEPQKRMEWSGGGIFL</sequence>
<feature type="transmembrane region" description="Helical" evidence="10">
    <location>
        <begin position="107"/>
        <end position="124"/>
    </location>
</feature>
<gene>
    <name evidence="11" type="ORF">SPHA_41809</name>
</gene>
<keyword evidence="7 10" id="KW-1133">Transmembrane helix</keyword>
<evidence type="ECO:0000256" key="3">
    <source>
        <dbReference type="ARBA" id="ARBA00011276"/>
    </source>
</evidence>
<protein>
    <recommendedName>
        <fullName evidence="4">ER membrane protein complex subunit 4</fullName>
    </recommendedName>
    <alternativeName>
        <fullName evidence="9">Transmembrane protein 85</fullName>
    </alternativeName>
</protein>
<evidence type="ECO:0000256" key="9">
    <source>
        <dbReference type="ARBA" id="ARBA00031143"/>
    </source>
</evidence>
<dbReference type="AlphaFoldDB" id="A0A812CXW6"/>
<evidence type="ECO:0000313" key="12">
    <source>
        <dbReference type="Proteomes" id="UP000597762"/>
    </source>
</evidence>
<accession>A0A812CXW6</accession>
<evidence type="ECO:0000256" key="1">
    <source>
        <dbReference type="ARBA" id="ARBA00004477"/>
    </source>
</evidence>
<comment type="subcellular location">
    <subcellularLocation>
        <location evidence="1">Endoplasmic reticulum membrane</location>
        <topology evidence="1">Multi-pass membrane protein</topology>
    </subcellularLocation>
</comment>
<evidence type="ECO:0000313" key="11">
    <source>
        <dbReference type="EMBL" id="CAE1279467.1"/>
    </source>
</evidence>
<comment type="subunit">
    <text evidence="3">Component of the ER membrane protein complex (EMC).</text>
</comment>
<name>A0A812CXW6_ACAPH</name>
<dbReference type="GO" id="GO:0005789">
    <property type="term" value="C:endoplasmic reticulum membrane"/>
    <property type="evidence" value="ECO:0007669"/>
    <property type="project" value="UniProtKB-SubCell"/>
</dbReference>
<keyword evidence="12" id="KW-1185">Reference proteome</keyword>
<comment type="caution">
    <text evidence="11">The sequence shown here is derived from an EMBL/GenBank/DDBJ whole genome shotgun (WGS) entry which is preliminary data.</text>
</comment>
<feature type="transmembrane region" description="Helical" evidence="10">
    <location>
        <begin position="31"/>
        <end position="51"/>
    </location>
</feature>